<accession>A0A420UVB1</accession>
<feature type="region of interest" description="Disordered" evidence="1">
    <location>
        <begin position="77"/>
        <end position="183"/>
    </location>
</feature>
<evidence type="ECO:0000313" key="3">
    <source>
        <dbReference type="Proteomes" id="UP000028058"/>
    </source>
</evidence>
<gene>
    <name evidence="2" type="ORF">SFRA_029555</name>
</gene>
<comment type="caution">
    <text evidence="2">The sequence shown here is derived from an EMBL/GenBank/DDBJ whole genome shotgun (WGS) entry which is preliminary data.</text>
</comment>
<keyword evidence="3" id="KW-1185">Reference proteome</keyword>
<sequence length="195" mass="21984">MGCTHAVGCPLFPLLKAGMQSWRDHYCDSDHQWRTCARYQTSLTGERVPISLLPNGRHAHHLRRAADTASCGEAIPERAPRQAQHAPPPPPRQAQPPQPLQRDPWAPETDPWFRPPVQEQPRPHDPYAPYGRGPAAPEPTARFEPAPLWEPARPGQAPVRRAPATPDHRARHTRQAPGTKRGRWARLMEWMRGPA</sequence>
<name>A0A420UVB1_9ACTN</name>
<reference evidence="2 3" key="1">
    <citation type="journal article" date="2014" name="Genome Announc.">
        <title>Draft Genome Sequence of Streptomyces fradiae ATCC 19609, a Strain Highly Sensitive to Antibiotics.</title>
        <authorList>
            <person name="Bekker O.B."/>
            <person name="Klimina K.M."/>
            <person name="Vatlin A.A."/>
            <person name="Zakharevich N.V."/>
            <person name="Kasianov A.S."/>
            <person name="Danilenko V.N."/>
        </authorList>
    </citation>
    <scope>NUCLEOTIDE SEQUENCE [LARGE SCALE GENOMIC DNA]</scope>
    <source>
        <strain evidence="2 3">ATCC 19609</strain>
    </source>
</reference>
<feature type="compositionally biased region" description="Basic residues" evidence="1">
    <location>
        <begin position="169"/>
        <end position="183"/>
    </location>
</feature>
<dbReference type="EMBL" id="JNAD02000018">
    <property type="protein sequence ID" value="RKM91254.1"/>
    <property type="molecule type" value="Genomic_DNA"/>
</dbReference>
<feature type="compositionally biased region" description="Pro residues" evidence="1">
    <location>
        <begin position="86"/>
        <end position="99"/>
    </location>
</feature>
<protein>
    <submittedName>
        <fullName evidence="2">Uncharacterized protein</fullName>
    </submittedName>
</protein>
<proteinExistence type="predicted"/>
<organism evidence="2 3">
    <name type="scientific">Streptomyces xinghaiensis</name>
    <dbReference type="NCBI Taxonomy" id="1038928"/>
    <lineage>
        <taxon>Bacteria</taxon>
        <taxon>Bacillati</taxon>
        <taxon>Actinomycetota</taxon>
        <taxon>Actinomycetes</taxon>
        <taxon>Kitasatosporales</taxon>
        <taxon>Streptomycetaceae</taxon>
        <taxon>Streptomyces</taxon>
    </lineage>
</organism>
<feature type="compositionally biased region" description="Low complexity" evidence="1">
    <location>
        <begin position="127"/>
        <end position="139"/>
    </location>
</feature>
<dbReference type="AlphaFoldDB" id="A0A420UVB1"/>
<evidence type="ECO:0000256" key="1">
    <source>
        <dbReference type="SAM" id="MobiDB-lite"/>
    </source>
</evidence>
<dbReference type="Proteomes" id="UP000028058">
    <property type="component" value="Unassembled WGS sequence"/>
</dbReference>
<evidence type="ECO:0000313" key="2">
    <source>
        <dbReference type="EMBL" id="RKM91254.1"/>
    </source>
</evidence>